<protein>
    <submittedName>
        <fullName evidence="1">Uncharacterized protein</fullName>
    </submittedName>
</protein>
<sequence length="62" mass="7330">MDLNYSFLRDTEPNEMQLEMLMREVAEEALGKREAADKKFRQLIDEEIKLAIERSKSLVKND</sequence>
<accession>A0A5M8P5N2</accession>
<dbReference type="AlphaFoldDB" id="A0A5M8P5N2"/>
<name>A0A5M8P5N2_9BACT</name>
<evidence type="ECO:0000313" key="1">
    <source>
        <dbReference type="EMBL" id="KAA6303540.1"/>
    </source>
</evidence>
<evidence type="ECO:0000313" key="2">
    <source>
        <dbReference type="Proteomes" id="UP000324575"/>
    </source>
</evidence>
<dbReference type="EMBL" id="SNRX01000001">
    <property type="protein sequence ID" value="KAA6303540.1"/>
    <property type="molecule type" value="Genomic_DNA"/>
</dbReference>
<gene>
    <name evidence="1" type="ORF">EZS26_000091</name>
</gene>
<organism evidence="1 2">
    <name type="scientific">Candidatus Ordinivivax streblomastigis</name>
    <dbReference type="NCBI Taxonomy" id="2540710"/>
    <lineage>
        <taxon>Bacteria</taxon>
        <taxon>Pseudomonadati</taxon>
        <taxon>Bacteroidota</taxon>
        <taxon>Bacteroidia</taxon>
        <taxon>Bacteroidales</taxon>
        <taxon>Candidatus Ordinivivax</taxon>
    </lineage>
</organism>
<proteinExistence type="predicted"/>
<dbReference type="Proteomes" id="UP000324575">
    <property type="component" value="Unassembled WGS sequence"/>
</dbReference>
<reference evidence="1 2" key="1">
    <citation type="submission" date="2019-03" db="EMBL/GenBank/DDBJ databases">
        <title>Single cell metagenomics reveals metabolic interactions within the superorganism composed of flagellate Streblomastix strix and complex community of Bacteroidetes bacteria on its surface.</title>
        <authorList>
            <person name="Treitli S.C."/>
            <person name="Kolisko M."/>
            <person name="Husnik F."/>
            <person name="Keeling P."/>
            <person name="Hampl V."/>
        </authorList>
    </citation>
    <scope>NUCLEOTIDE SEQUENCE [LARGE SCALE GENOMIC DNA]</scope>
    <source>
        <strain evidence="1">St1</strain>
    </source>
</reference>
<comment type="caution">
    <text evidence="1">The sequence shown here is derived from an EMBL/GenBank/DDBJ whole genome shotgun (WGS) entry which is preliminary data.</text>
</comment>